<dbReference type="VEuPathDB" id="TriTrypDB:TvY486_0602110"/>
<feature type="transmembrane region" description="Helical" evidence="1">
    <location>
        <begin position="26"/>
        <end position="43"/>
    </location>
</feature>
<keyword evidence="1" id="KW-1133">Transmembrane helix</keyword>
<accession>G0TWT2</accession>
<dbReference type="AlphaFoldDB" id="G0TWT2"/>
<evidence type="ECO:0000313" key="2">
    <source>
        <dbReference type="EMBL" id="CCC48420.1"/>
    </source>
</evidence>
<gene>
    <name evidence="2" type="ORF">TVY486_0602110</name>
</gene>
<sequence>MAPLALRVVRSIRTFSFKQSCNEKPYVWYFSLFCILAVWANYAQYKRLKPVYPDFEVIRENEGGRMLEAKWQELANVQRYNRMVNTMRSDMRARD</sequence>
<keyword evidence="1" id="KW-0812">Transmembrane</keyword>
<dbReference type="OMA" id="KPMYPNY"/>
<protein>
    <submittedName>
        <fullName evidence="2">Uncharacterized protein</fullName>
    </submittedName>
</protein>
<keyword evidence="1" id="KW-0472">Membrane</keyword>
<dbReference type="EMBL" id="HE573022">
    <property type="protein sequence ID" value="CCC48420.1"/>
    <property type="molecule type" value="Genomic_DNA"/>
</dbReference>
<proteinExistence type="predicted"/>
<organism evidence="2">
    <name type="scientific">Trypanosoma vivax (strain Y486)</name>
    <dbReference type="NCBI Taxonomy" id="1055687"/>
    <lineage>
        <taxon>Eukaryota</taxon>
        <taxon>Discoba</taxon>
        <taxon>Euglenozoa</taxon>
        <taxon>Kinetoplastea</taxon>
        <taxon>Metakinetoplastina</taxon>
        <taxon>Trypanosomatida</taxon>
        <taxon>Trypanosomatidae</taxon>
        <taxon>Trypanosoma</taxon>
        <taxon>Duttonella</taxon>
    </lineage>
</organism>
<reference evidence="2" key="1">
    <citation type="journal article" date="2012" name="Proc. Natl. Acad. Sci. U.S.A.">
        <title>Antigenic diversity is generated by distinct evolutionary mechanisms in African trypanosome species.</title>
        <authorList>
            <person name="Jackson A.P."/>
            <person name="Berry A."/>
            <person name="Aslett M."/>
            <person name="Allison H.C."/>
            <person name="Burton P."/>
            <person name="Vavrova-Anderson J."/>
            <person name="Brown R."/>
            <person name="Browne H."/>
            <person name="Corton N."/>
            <person name="Hauser H."/>
            <person name="Gamble J."/>
            <person name="Gilderthorp R."/>
            <person name="Marcello L."/>
            <person name="McQuillan J."/>
            <person name="Otto T.D."/>
            <person name="Quail M.A."/>
            <person name="Sanders M.J."/>
            <person name="van Tonder A."/>
            <person name="Ginger M.L."/>
            <person name="Field M.C."/>
            <person name="Barry J.D."/>
            <person name="Hertz-Fowler C."/>
            <person name="Berriman M."/>
        </authorList>
    </citation>
    <scope>NUCLEOTIDE SEQUENCE</scope>
    <source>
        <strain evidence="2">Y486</strain>
    </source>
</reference>
<evidence type="ECO:0000256" key="1">
    <source>
        <dbReference type="SAM" id="Phobius"/>
    </source>
</evidence>
<name>G0TWT2_TRYVY</name>